<keyword evidence="1" id="KW-0808">Transferase</keyword>
<dbReference type="PANTHER" id="PTHR13947">
    <property type="entry name" value="GNAT FAMILY N-ACETYLTRANSFERASE"/>
    <property type="match status" value="1"/>
</dbReference>
<evidence type="ECO:0000313" key="4">
    <source>
        <dbReference type="Proteomes" id="UP000743001"/>
    </source>
</evidence>
<gene>
    <name evidence="3" type="ORF">KQJ23_11330</name>
</gene>
<name>A0ABS6FQA4_9BACL</name>
<proteinExistence type="predicted"/>
<sequence length="130" mass="14763">MIPLMRQLRYPTTVNVLKERLAMLENHEQMSCLVAELDGKVVGTVFLKQHQTHDMSKPVTLITALIVDDEHRGQGIGRRLLDEAERWGAVRRSSQLHVSVARESSFSSKPFYERCGFVSAGYHLSKRVQG</sequence>
<dbReference type="PROSITE" id="PS51186">
    <property type="entry name" value="GNAT"/>
    <property type="match status" value="1"/>
</dbReference>
<evidence type="ECO:0000256" key="1">
    <source>
        <dbReference type="ARBA" id="ARBA00022679"/>
    </source>
</evidence>
<feature type="domain" description="N-acetyltransferase" evidence="2">
    <location>
        <begin position="1"/>
        <end position="130"/>
    </location>
</feature>
<organism evidence="3 4">
    <name type="scientific">Paenibacillus brevis</name>
    <dbReference type="NCBI Taxonomy" id="2841508"/>
    <lineage>
        <taxon>Bacteria</taxon>
        <taxon>Bacillati</taxon>
        <taxon>Bacillota</taxon>
        <taxon>Bacilli</taxon>
        <taxon>Bacillales</taxon>
        <taxon>Paenibacillaceae</taxon>
        <taxon>Paenibacillus</taxon>
    </lineage>
</organism>
<dbReference type="CDD" id="cd04301">
    <property type="entry name" value="NAT_SF"/>
    <property type="match status" value="1"/>
</dbReference>
<dbReference type="InterPro" id="IPR000182">
    <property type="entry name" value="GNAT_dom"/>
</dbReference>
<comment type="caution">
    <text evidence="3">The sequence shown here is derived from an EMBL/GenBank/DDBJ whole genome shotgun (WGS) entry which is preliminary data.</text>
</comment>
<evidence type="ECO:0000313" key="3">
    <source>
        <dbReference type="EMBL" id="MBU5672415.1"/>
    </source>
</evidence>
<reference evidence="3 4" key="1">
    <citation type="submission" date="2021-06" db="EMBL/GenBank/DDBJ databases">
        <authorList>
            <person name="Sun Q."/>
            <person name="Li D."/>
        </authorList>
    </citation>
    <scope>NUCLEOTIDE SEQUENCE [LARGE SCALE GENOMIC DNA]</scope>
    <source>
        <strain evidence="3 4">MSJ-6</strain>
    </source>
</reference>
<dbReference type="InterPro" id="IPR050769">
    <property type="entry name" value="NAT_camello-type"/>
</dbReference>
<protein>
    <submittedName>
        <fullName evidence="3">GNAT family N-acetyltransferase</fullName>
    </submittedName>
</protein>
<evidence type="ECO:0000259" key="2">
    <source>
        <dbReference type="PROSITE" id="PS51186"/>
    </source>
</evidence>
<keyword evidence="4" id="KW-1185">Reference proteome</keyword>
<accession>A0ABS6FQA4</accession>
<dbReference type="Proteomes" id="UP000743001">
    <property type="component" value="Unassembled WGS sequence"/>
</dbReference>
<dbReference type="PANTHER" id="PTHR13947:SF37">
    <property type="entry name" value="LD18367P"/>
    <property type="match status" value="1"/>
</dbReference>
<dbReference type="Pfam" id="PF00583">
    <property type="entry name" value="Acetyltransf_1"/>
    <property type="match status" value="1"/>
</dbReference>
<dbReference type="EMBL" id="JAHLQJ010000009">
    <property type="protein sequence ID" value="MBU5672415.1"/>
    <property type="molecule type" value="Genomic_DNA"/>
</dbReference>